<proteinExistence type="predicted"/>
<dbReference type="InterPro" id="IPR000212">
    <property type="entry name" value="DNA_helicase_UvrD/REP"/>
</dbReference>
<dbReference type="Pfam" id="PF01443">
    <property type="entry name" value="Viral_helicase1"/>
    <property type="match status" value="1"/>
</dbReference>
<reference evidence="7" key="1">
    <citation type="journal article" date="2024" name="Int. J. Syst. Evol. Microbiol.">
        <title>Brooklawnia propionicigenes sp. nov., a facultatively anaerobic, propionate-producing bacterium isolated from a methanogenic reactor treating waste from cattle farms.</title>
        <authorList>
            <person name="Akita Y."/>
            <person name="Ueki A."/>
            <person name="Tonouchi A."/>
            <person name="Sugawara Y."/>
            <person name="Honma S."/>
            <person name="Kaku N."/>
            <person name="Ueki K."/>
        </authorList>
    </citation>
    <scope>NUCLEOTIDE SEQUENCE</scope>
    <source>
        <strain evidence="7">SH051</strain>
    </source>
</reference>
<dbReference type="GO" id="GO:0003677">
    <property type="term" value="F:DNA binding"/>
    <property type="evidence" value="ECO:0007669"/>
    <property type="project" value="InterPro"/>
</dbReference>
<evidence type="ECO:0000259" key="6">
    <source>
        <dbReference type="PROSITE" id="PS51198"/>
    </source>
</evidence>
<dbReference type="PANTHER" id="PTHR11070:SF45">
    <property type="entry name" value="DNA 3'-5' HELICASE"/>
    <property type="match status" value="1"/>
</dbReference>
<dbReference type="KEGG" id="broo:brsh051_29140"/>
<dbReference type="Proteomes" id="UP001431656">
    <property type="component" value="Chromosome"/>
</dbReference>
<evidence type="ECO:0000256" key="4">
    <source>
        <dbReference type="ARBA" id="ARBA00022840"/>
    </source>
</evidence>
<dbReference type="SUPFAM" id="SSF52540">
    <property type="entry name" value="P-loop containing nucleoside triphosphate hydrolases"/>
    <property type="match status" value="1"/>
</dbReference>
<name>A0AAN0K840_9ACTN</name>
<evidence type="ECO:0000256" key="5">
    <source>
        <dbReference type="PROSITE-ProRule" id="PRU00560"/>
    </source>
</evidence>
<keyword evidence="3 5" id="KW-0347">Helicase</keyword>
<dbReference type="GO" id="GO:0000725">
    <property type="term" value="P:recombinational repair"/>
    <property type="evidence" value="ECO:0007669"/>
    <property type="project" value="TreeGrafter"/>
</dbReference>
<sequence>MTSEILDTFALSNPAKADPDLIDADREHFAAVSACLKQRTAKLSAQLDELRRAPGGKGGAASERDSQIRHASAQLRILQRFGLDICLGRMVRADNPRRPIYIGRVGLSDDHEQQLLIDWRAPASEPFFAATHAAPMGLLSRRRYRWRDSRIRDYWDEVFTAEALESNTALDDQSAFIASLGAVRSPKMRDVLSTIQADQDAIIRADSKGALIVEGGPGTGKTIVALHRAAYLLYSDPRLDGHRGGVLVVGPHQPYLNYIADVLPSLGEEGVATCTLRDLVPEGRAAGVERDPDTAALKASTAMVSAIEPAVAFYEEPPTETLLVETDWNEIELDADDWSEAFDARDHATPHNESRDEIWFALLDILMDKNDDDIPSELLYRSLTTNPDLRRHFSRAWPILDPGDLVGDLWSVPAYLHRCAPWLGRDEIYRLQRAEPRAWTLSDLPLLDAARQRLGDPQASRRAQLRRRTLTEQREYMDDVVDYILSTDDDPDSALPMLRGDDLRTSLLDDDAVPSADRNLLDGPFAHVIVDEAQDLTDAQWQMLLRRCPSRSFTIVGDRAQSRSGFDGNWDERLHALGVHDVRLAGLTINYRTPVEIMDQAEKVIRSVIPDADVPTSVRSTGIPVHRGTVDELDAVLDDWLATHPTGTACVIDSSRAHSTPGRVSSLTPELAKGLEFDLVVLIEDSEPQAGVAAVVDRYVAMTRATQMLVILTGPRV</sequence>
<dbReference type="PANTHER" id="PTHR11070">
    <property type="entry name" value="UVRD / RECB / PCRA DNA HELICASE FAMILY MEMBER"/>
    <property type="match status" value="1"/>
</dbReference>
<dbReference type="InterPro" id="IPR014016">
    <property type="entry name" value="UvrD-like_ATP-bd"/>
</dbReference>
<feature type="domain" description="UvrD-like helicase ATP-binding" evidence="6">
    <location>
        <begin position="194"/>
        <end position="594"/>
    </location>
</feature>
<evidence type="ECO:0000313" key="8">
    <source>
        <dbReference type="Proteomes" id="UP001431656"/>
    </source>
</evidence>
<dbReference type="InterPro" id="IPR027417">
    <property type="entry name" value="P-loop_NTPase"/>
</dbReference>
<dbReference type="NCBIfam" id="NF041254">
    <property type="entry name" value="motor_HelR"/>
    <property type="match status" value="1"/>
</dbReference>
<keyword evidence="8" id="KW-1185">Reference proteome</keyword>
<dbReference type="InterPro" id="IPR027351">
    <property type="entry name" value="(+)RNA_virus_helicase_core_dom"/>
</dbReference>
<protein>
    <submittedName>
        <fullName evidence="7">RNA polymerase recycling motor ATPase HelR</fullName>
    </submittedName>
</protein>
<keyword evidence="1 5" id="KW-0547">Nucleotide-binding</keyword>
<dbReference type="PROSITE" id="PS51198">
    <property type="entry name" value="UVRD_HELICASE_ATP_BIND"/>
    <property type="match status" value="1"/>
</dbReference>
<dbReference type="GO" id="GO:0043138">
    <property type="term" value="F:3'-5' DNA helicase activity"/>
    <property type="evidence" value="ECO:0007669"/>
    <property type="project" value="TreeGrafter"/>
</dbReference>
<keyword evidence="4 5" id="KW-0067">ATP-binding</keyword>
<evidence type="ECO:0000256" key="3">
    <source>
        <dbReference type="ARBA" id="ARBA00022806"/>
    </source>
</evidence>
<dbReference type="GO" id="GO:0005829">
    <property type="term" value="C:cytosol"/>
    <property type="evidence" value="ECO:0007669"/>
    <property type="project" value="TreeGrafter"/>
</dbReference>
<dbReference type="GO" id="GO:0016787">
    <property type="term" value="F:hydrolase activity"/>
    <property type="evidence" value="ECO:0007669"/>
    <property type="project" value="UniProtKB-UniRule"/>
</dbReference>
<dbReference type="GO" id="GO:0005524">
    <property type="term" value="F:ATP binding"/>
    <property type="evidence" value="ECO:0007669"/>
    <property type="project" value="UniProtKB-UniRule"/>
</dbReference>
<evidence type="ECO:0000256" key="2">
    <source>
        <dbReference type="ARBA" id="ARBA00022801"/>
    </source>
</evidence>
<evidence type="ECO:0000256" key="1">
    <source>
        <dbReference type="ARBA" id="ARBA00022741"/>
    </source>
</evidence>
<organism evidence="7 8">
    <name type="scientific">Brooklawnia propionicigenes</name>
    <dbReference type="NCBI Taxonomy" id="3041175"/>
    <lineage>
        <taxon>Bacteria</taxon>
        <taxon>Bacillati</taxon>
        <taxon>Actinomycetota</taxon>
        <taxon>Actinomycetes</taxon>
        <taxon>Propionibacteriales</taxon>
        <taxon>Propionibacteriaceae</taxon>
        <taxon>Brooklawnia</taxon>
    </lineage>
</organism>
<gene>
    <name evidence="7" type="primary">helR</name>
    <name evidence="7" type="ORF">brsh051_29140</name>
</gene>
<dbReference type="AlphaFoldDB" id="A0AAN0K840"/>
<dbReference type="Gene3D" id="3.40.50.300">
    <property type="entry name" value="P-loop containing nucleotide triphosphate hydrolases"/>
    <property type="match status" value="3"/>
</dbReference>
<accession>A0AAN0K840</accession>
<feature type="binding site" evidence="5">
    <location>
        <begin position="215"/>
        <end position="222"/>
    </location>
    <ligand>
        <name>ATP</name>
        <dbReference type="ChEBI" id="CHEBI:30616"/>
    </ligand>
</feature>
<dbReference type="RefSeq" id="WP_286266315.1">
    <property type="nucleotide sequence ID" value="NZ_AP028056.1"/>
</dbReference>
<keyword evidence="2 5" id="KW-0378">Hydrolase</keyword>
<evidence type="ECO:0000313" key="7">
    <source>
        <dbReference type="EMBL" id="BEH03633.1"/>
    </source>
</evidence>
<dbReference type="EMBL" id="AP028056">
    <property type="protein sequence ID" value="BEH03633.1"/>
    <property type="molecule type" value="Genomic_DNA"/>
</dbReference>